<dbReference type="PANTHER" id="PTHR43133:SF46">
    <property type="entry name" value="RNA POLYMERASE SIGMA-70 FACTOR ECF SUBFAMILY"/>
    <property type="match status" value="1"/>
</dbReference>
<keyword evidence="2" id="KW-0805">Transcription regulation</keyword>
<evidence type="ECO:0000256" key="1">
    <source>
        <dbReference type="ARBA" id="ARBA00010641"/>
    </source>
</evidence>
<dbReference type="InterPro" id="IPR013249">
    <property type="entry name" value="RNA_pol_sigma70_r4_t2"/>
</dbReference>
<dbReference type="RefSeq" id="WP_231007216.1">
    <property type="nucleotide sequence ID" value="NZ_JAJNEC010000005.1"/>
</dbReference>
<evidence type="ECO:0000256" key="4">
    <source>
        <dbReference type="ARBA" id="ARBA00023163"/>
    </source>
</evidence>
<keyword evidence="3" id="KW-0731">Sigma factor</keyword>
<dbReference type="InterPro" id="IPR013324">
    <property type="entry name" value="RNA_pol_sigma_r3/r4-like"/>
</dbReference>
<feature type="domain" description="RNA polymerase sigma-70 region 2" evidence="5">
    <location>
        <begin position="20"/>
        <end position="81"/>
    </location>
</feature>
<dbReference type="Gene3D" id="1.10.10.10">
    <property type="entry name" value="Winged helix-like DNA-binding domain superfamily/Winged helix DNA-binding domain"/>
    <property type="match status" value="1"/>
</dbReference>
<dbReference type="CDD" id="cd06171">
    <property type="entry name" value="Sigma70_r4"/>
    <property type="match status" value="1"/>
</dbReference>
<gene>
    <name evidence="7" type="ORF">LQ567_18940</name>
</gene>
<comment type="caution">
    <text evidence="7">The sequence shown here is derived from an EMBL/GenBank/DDBJ whole genome shotgun (WGS) entry which is preliminary data.</text>
</comment>
<dbReference type="InterPro" id="IPR007627">
    <property type="entry name" value="RNA_pol_sigma70_r2"/>
</dbReference>
<dbReference type="NCBIfam" id="TIGR02937">
    <property type="entry name" value="sigma70-ECF"/>
    <property type="match status" value="1"/>
</dbReference>
<accession>A0ABS8PUW8</accession>
<evidence type="ECO:0000259" key="6">
    <source>
        <dbReference type="Pfam" id="PF08281"/>
    </source>
</evidence>
<dbReference type="InterPro" id="IPR039425">
    <property type="entry name" value="RNA_pol_sigma-70-like"/>
</dbReference>
<dbReference type="EMBL" id="JAJNEC010000005">
    <property type="protein sequence ID" value="MCD2424867.1"/>
    <property type="molecule type" value="Genomic_DNA"/>
</dbReference>
<name>A0ABS8PUW8_9BACT</name>
<keyword evidence="4" id="KW-0804">Transcription</keyword>
<dbReference type="Proteomes" id="UP001199816">
    <property type="component" value="Unassembled WGS sequence"/>
</dbReference>
<reference evidence="7 8" key="1">
    <citation type="submission" date="2021-11" db="EMBL/GenBank/DDBJ databases">
        <title>Genomic of Niabella pedocola.</title>
        <authorList>
            <person name="Wu T."/>
        </authorList>
    </citation>
    <scope>NUCLEOTIDE SEQUENCE [LARGE SCALE GENOMIC DNA]</scope>
    <source>
        <strain evidence="7 8">JCM 31011</strain>
    </source>
</reference>
<dbReference type="InterPro" id="IPR013325">
    <property type="entry name" value="RNA_pol_sigma_r2"/>
</dbReference>
<dbReference type="SUPFAM" id="SSF88946">
    <property type="entry name" value="Sigma2 domain of RNA polymerase sigma factors"/>
    <property type="match status" value="1"/>
</dbReference>
<dbReference type="InterPro" id="IPR036388">
    <property type="entry name" value="WH-like_DNA-bd_sf"/>
</dbReference>
<organism evidence="7 8">
    <name type="scientific">Niabella pedocola</name>
    <dbReference type="NCBI Taxonomy" id="1752077"/>
    <lineage>
        <taxon>Bacteria</taxon>
        <taxon>Pseudomonadati</taxon>
        <taxon>Bacteroidota</taxon>
        <taxon>Chitinophagia</taxon>
        <taxon>Chitinophagales</taxon>
        <taxon>Chitinophagaceae</taxon>
        <taxon>Niabella</taxon>
    </lineage>
</organism>
<dbReference type="Pfam" id="PF04542">
    <property type="entry name" value="Sigma70_r2"/>
    <property type="match status" value="1"/>
</dbReference>
<feature type="domain" description="RNA polymerase sigma factor 70 region 4 type 2" evidence="6">
    <location>
        <begin position="116"/>
        <end position="167"/>
    </location>
</feature>
<sequence length="188" mass="21729">MEISWTGIEVGDKDAYSHAYRKLYERFYNYGVKLVEDSALVEDVIQEILMTLWVNREGLRAIKNPDGYYYVLFRRALSKRVAALAKTKTIDGAEFDPEFAADVMMIRQETDQALKEKLAAAIHTLSARQQEALFLRFYEGFSYEETATILGISVKATYKLMARSLLTLRDKVSVPLVYIFFLLKENFH</sequence>
<comment type="similarity">
    <text evidence="1">Belongs to the sigma-70 factor family. ECF subfamily.</text>
</comment>
<evidence type="ECO:0000313" key="8">
    <source>
        <dbReference type="Proteomes" id="UP001199816"/>
    </source>
</evidence>
<keyword evidence="8" id="KW-1185">Reference proteome</keyword>
<proteinExistence type="inferred from homology"/>
<evidence type="ECO:0000256" key="2">
    <source>
        <dbReference type="ARBA" id="ARBA00023015"/>
    </source>
</evidence>
<dbReference type="InterPro" id="IPR014284">
    <property type="entry name" value="RNA_pol_sigma-70_dom"/>
</dbReference>
<evidence type="ECO:0000313" key="7">
    <source>
        <dbReference type="EMBL" id="MCD2424867.1"/>
    </source>
</evidence>
<protein>
    <submittedName>
        <fullName evidence="7">RNA polymerase sigma factor</fullName>
    </submittedName>
</protein>
<dbReference type="Pfam" id="PF08281">
    <property type="entry name" value="Sigma70_r4_2"/>
    <property type="match status" value="1"/>
</dbReference>
<dbReference type="Gene3D" id="1.10.1740.10">
    <property type="match status" value="1"/>
</dbReference>
<dbReference type="SUPFAM" id="SSF88659">
    <property type="entry name" value="Sigma3 and sigma4 domains of RNA polymerase sigma factors"/>
    <property type="match status" value="1"/>
</dbReference>
<dbReference type="PANTHER" id="PTHR43133">
    <property type="entry name" value="RNA POLYMERASE ECF-TYPE SIGMA FACTO"/>
    <property type="match status" value="1"/>
</dbReference>
<evidence type="ECO:0000259" key="5">
    <source>
        <dbReference type="Pfam" id="PF04542"/>
    </source>
</evidence>
<evidence type="ECO:0000256" key="3">
    <source>
        <dbReference type="ARBA" id="ARBA00023082"/>
    </source>
</evidence>